<evidence type="ECO:0000256" key="12">
    <source>
        <dbReference type="ARBA" id="ARBA00023125"/>
    </source>
</evidence>
<dbReference type="InterPro" id="IPR004589">
    <property type="entry name" value="DNA_helicase_ATP-dep_RecQ"/>
</dbReference>
<evidence type="ECO:0000256" key="16">
    <source>
        <dbReference type="ARBA" id="ARBA00034617"/>
    </source>
</evidence>
<dbReference type="GO" id="GO:0005524">
    <property type="term" value="F:ATP binding"/>
    <property type="evidence" value="ECO:0007669"/>
    <property type="project" value="UniProtKB-KW"/>
</dbReference>
<dbReference type="Pfam" id="PF00271">
    <property type="entry name" value="Helicase_C"/>
    <property type="match status" value="1"/>
</dbReference>
<dbReference type="GeneID" id="116293967"/>
<dbReference type="SUPFAM" id="SSF52540">
    <property type="entry name" value="P-loop containing nucleoside triphosphate hydrolases"/>
    <property type="match status" value="2"/>
</dbReference>
<dbReference type="SMART" id="SM00956">
    <property type="entry name" value="RQC"/>
    <property type="match status" value="1"/>
</dbReference>
<evidence type="ECO:0000256" key="10">
    <source>
        <dbReference type="ARBA" id="ARBA00022833"/>
    </source>
</evidence>
<evidence type="ECO:0000256" key="13">
    <source>
        <dbReference type="ARBA" id="ARBA00023204"/>
    </source>
</evidence>
<evidence type="ECO:0000256" key="15">
    <source>
        <dbReference type="ARBA" id="ARBA00023242"/>
    </source>
</evidence>
<feature type="region of interest" description="Disordered" evidence="20">
    <location>
        <begin position="384"/>
        <end position="404"/>
    </location>
</feature>
<dbReference type="InterPro" id="IPR027417">
    <property type="entry name" value="P-loop_NTPase"/>
</dbReference>
<gene>
    <name evidence="24" type="primary">LOC116293967</name>
</gene>
<dbReference type="InterPro" id="IPR032284">
    <property type="entry name" value="RecQ_Zn-bd"/>
</dbReference>
<protein>
    <recommendedName>
        <fullName evidence="19">RecQ-like DNA helicase BLM</fullName>
        <ecNumber evidence="17">5.6.2.4</ecNumber>
    </recommendedName>
    <alternativeName>
        <fullName evidence="18">DNA 3'-5' helicase BLM</fullName>
    </alternativeName>
</protein>
<dbReference type="FunFam" id="3.40.50.300:FF:000537">
    <property type="entry name" value="Bloom syndrome RecQ-like helicase"/>
    <property type="match status" value="1"/>
</dbReference>
<keyword evidence="12" id="KW-0238">DNA-binding</keyword>
<dbReference type="GO" id="GO:0005737">
    <property type="term" value="C:cytoplasm"/>
    <property type="evidence" value="ECO:0007669"/>
    <property type="project" value="TreeGrafter"/>
</dbReference>
<name>A0A6P8HQE9_ACTTE</name>
<dbReference type="RefSeq" id="XP_031557333.1">
    <property type="nucleotide sequence ID" value="XM_031701473.1"/>
</dbReference>
<evidence type="ECO:0000256" key="17">
    <source>
        <dbReference type="ARBA" id="ARBA00034808"/>
    </source>
</evidence>
<keyword evidence="9" id="KW-0347">Helicase</keyword>
<evidence type="ECO:0000256" key="14">
    <source>
        <dbReference type="ARBA" id="ARBA00023235"/>
    </source>
</evidence>
<evidence type="ECO:0000256" key="18">
    <source>
        <dbReference type="ARBA" id="ARBA00044542"/>
    </source>
</evidence>
<dbReference type="InterPro" id="IPR018982">
    <property type="entry name" value="RQC_domain"/>
</dbReference>
<dbReference type="Gene3D" id="3.40.50.300">
    <property type="entry name" value="P-loop containing nucleotide triphosphate hydrolases"/>
    <property type="match status" value="2"/>
</dbReference>
<dbReference type="PROSITE" id="PS51192">
    <property type="entry name" value="HELICASE_ATP_BIND_1"/>
    <property type="match status" value="1"/>
</dbReference>
<dbReference type="Pfam" id="PF16124">
    <property type="entry name" value="RecQ_Zn_bind"/>
    <property type="match status" value="1"/>
</dbReference>
<dbReference type="GO" id="GO:0016787">
    <property type="term" value="F:hydrolase activity"/>
    <property type="evidence" value="ECO:0007669"/>
    <property type="project" value="UniProtKB-KW"/>
</dbReference>
<dbReference type="Gene3D" id="1.10.10.10">
    <property type="entry name" value="Winged helix-like DNA-binding domain superfamily/Winged helix DNA-binding domain"/>
    <property type="match status" value="1"/>
</dbReference>
<dbReference type="GO" id="GO:0009378">
    <property type="term" value="F:four-way junction helicase activity"/>
    <property type="evidence" value="ECO:0007669"/>
    <property type="project" value="TreeGrafter"/>
</dbReference>
<feature type="compositionally biased region" description="Basic residues" evidence="20">
    <location>
        <begin position="1165"/>
        <end position="1179"/>
    </location>
</feature>
<comment type="subcellular location">
    <subcellularLocation>
        <location evidence="2">Nucleus</location>
    </subcellularLocation>
</comment>
<evidence type="ECO:0000256" key="20">
    <source>
        <dbReference type="SAM" id="MobiDB-lite"/>
    </source>
</evidence>
<proteinExistence type="inferred from homology"/>
<feature type="region of interest" description="Disordered" evidence="20">
    <location>
        <begin position="216"/>
        <end position="261"/>
    </location>
</feature>
<keyword evidence="4" id="KW-0235">DNA replication</keyword>
<feature type="compositionally biased region" description="Polar residues" evidence="20">
    <location>
        <begin position="102"/>
        <end position="128"/>
    </location>
</feature>
<dbReference type="GO" id="GO:0043138">
    <property type="term" value="F:3'-5' DNA helicase activity"/>
    <property type="evidence" value="ECO:0007669"/>
    <property type="project" value="UniProtKB-EC"/>
</dbReference>
<dbReference type="GO" id="GO:0046872">
    <property type="term" value="F:metal ion binding"/>
    <property type="evidence" value="ECO:0007669"/>
    <property type="project" value="UniProtKB-KW"/>
</dbReference>
<dbReference type="InterPro" id="IPR001650">
    <property type="entry name" value="Helicase_C-like"/>
</dbReference>
<evidence type="ECO:0000256" key="4">
    <source>
        <dbReference type="ARBA" id="ARBA00022705"/>
    </source>
</evidence>
<evidence type="ECO:0000256" key="11">
    <source>
        <dbReference type="ARBA" id="ARBA00022840"/>
    </source>
</evidence>
<accession>A0A6P8HQE9</accession>
<dbReference type="InterPro" id="IPR036390">
    <property type="entry name" value="WH_DNA-bd_sf"/>
</dbReference>
<feature type="compositionally biased region" description="Basic and acidic residues" evidence="20">
    <location>
        <begin position="164"/>
        <end position="176"/>
    </location>
</feature>
<dbReference type="PANTHER" id="PTHR13710:SF153">
    <property type="entry name" value="RECQ-LIKE DNA HELICASE BLM"/>
    <property type="match status" value="1"/>
</dbReference>
<dbReference type="SUPFAM" id="SSF46785">
    <property type="entry name" value="Winged helix' DNA-binding domain"/>
    <property type="match status" value="1"/>
</dbReference>
<evidence type="ECO:0000256" key="3">
    <source>
        <dbReference type="ARBA" id="ARBA00005446"/>
    </source>
</evidence>
<dbReference type="OrthoDB" id="10261556at2759"/>
<feature type="compositionally biased region" description="Polar residues" evidence="20">
    <location>
        <begin position="1215"/>
        <end position="1224"/>
    </location>
</feature>
<dbReference type="InterPro" id="IPR011545">
    <property type="entry name" value="DEAD/DEAH_box_helicase_dom"/>
</dbReference>
<dbReference type="SMART" id="SM00487">
    <property type="entry name" value="DEXDc"/>
    <property type="match status" value="1"/>
</dbReference>
<evidence type="ECO:0000313" key="24">
    <source>
        <dbReference type="RefSeq" id="XP_031557333.1"/>
    </source>
</evidence>
<keyword evidence="7" id="KW-0227">DNA damage</keyword>
<keyword evidence="5" id="KW-0479">Metal-binding</keyword>
<evidence type="ECO:0000256" key="19">
    <source>
        <dbReference type="ARBA" id="ARBA00073450"/>
    </source>
</evidence>
<dbReference type="GO" id="GO:0006260">
    <property type="term" value="P:DNA replication"/>
    <property type="evidence" value="ECO:0007669"/>
    <property type="project" value="UniProtKB-KW"/>
</dbReference>
<feature type="region of interest" description="Disordered" evidence="20">
    <location>
        <begin position="73"/>
        <end position="176"/>
    </location>
</feature>
<dbReference type="PANTHER" id="PTHR13710">
    <property type="entry name" value="DNA HELICASE RECQ FAMILY MEMBER"/>
    <property type="match status" value="1"/>
</dbReference>
<keyword evidence="23" id="KW-1185">Reference proteome</keyword>
<keyword evidence="8" id="KW-0378">Hydrolase</keyword>
<feature type="compositionally biased region" description="Basic residues" evidence="20">
    <location>
        <begin position="1111"/>
        <end position="1121"/>
    </location>
</feature>
<reference evidence="24" key="1">
    <citation type="submission" date="2025-08" db="UniProtKB">
        <authorList>
            <consortium name="RefSeq"/>
        </authorList>
    </citation>
    <scope>IDENTIFICATION</scope>
    <source>
        <tissue evidence="24">Tentacle</tissue>
    </source>
</reference>
<evidence type="ECO:0000256" key="8">
    <source>
        <dbReference type="ARBA" id="ARBA00022801"/>
    </source>
</evidence>
<feature type="compositionally biased region" description="Polar residues" evidence="20">
    <location>
        <begin position="73"/>
        <end position="92"/>
    </location>
</feature>
<feature type="region of interest" description="Disordered" evidence="20">
    <location>
        <begin position="513"/>
        <end position="555"/>
    </location>
</feature>
<evidence type="ECO:0000256" key="7">
    <source>
        <dbReference type="ARBA" id="ARBA00022763"/>
    </source>
</evidence>
<feature type="region of interest" description="Disordered" evidence="20">
    <location>
        <begin position="1104"/>
        <end position="1237"/>
    </location>
</feature>
<keyword evidence="10" id="KW-0862">Zinc</keyword>
<feature type="domain" description="Helicase C-terminal" evidence="22">
    <location>
        <begin position="787"/>
        <end position="939"/>
    </location>
</feature>
<dbReference type="FunCoup" id="A0A6P8HQE9">
    <property type="interactions" value="1173"/>
</dbReference>
<evidence type="ECO:0000256" key="2">
    <source>
        <dbReference type="ARBA" id="ARBA00004123"/>
    </source>
</evidence>
<feature type="region of interest" description="Disordered" evidence="20">
    <location>
        <begin position="26"/>
        <end position="47"/>
    </location>
</feature>
<comment type="cofactor">
    <cofactor evidence="1">
        <name>Zn(2+)</name>
        <dbReference type="ChEBI" id="CHEBI:29105"/>
    </cofactor>
</comment>
<sequence>MAAHFGQGVPCNNLAQQLEMFNKNKKISGNLSKGKKGSDSKENGPSLFQFFKKDKSNVQIAASKPLSQVPVNISTPIQSESSSTCKESTLSVGKQVARIQPFSKSDSQEGPQSQSLKKPVNVSQNQLIPVTLDNDDNDFDINTSSSPHSKKIKLHHSTSPACKEGGKERKESPVKMKEVEPVVDLTLDTDEINWSFGIGSEDDALLDAYQLNQGHDGIDDAENHKNNDDDDDIEGAPDSPTLPTYYSPPPSPQPATQEIPTEDCDNYLYNEDELEELERENVLKAQDKVALHPLLKQTPRQTPTTQIQDELLEIQTLQTKTMEDICCIIDKVDTDVLRRSLPVDVSVDKLTDAQNLRKKLRSKAGKLEAMLKQRGESINVTPVTRTTQQTSTTGGRSNLCSTPAIVNNRTSTSTTGSFIQSPPCGESFYFDNNNFTANSSLGVSTSTSSNWRNDNENRNSVSSASTSFVPQEISEDCDSEDDWEMACMLEQSYFNKTNRATATVSSAKSTPQFKKGLNLSKSSASTSQNLNSSFGPSPAKKTMIPNDGDDDELRRTDFPFSKDMWKILRDIFRIKSLRTNQLQVINAAMQKKNCFVLMPTGGGKSLCYQVTALMGKGVTFVVSPLKSLIQDQVQRLTSMRIPATHLSGDVTSDEAMKHVSSVYQDLSLRQPNLKLVYVTPEKLSASGKLNSALASLHSRGLLDRFVIDEAHCISQWGHDFRPDYKKLSQVMNKFQGVPVMALTATATPRVRTDIENQLRLNRSNCKRFSQSFNRPNLKFQIFPKKKTMEEMTNQIKSKYPHSSGIVYCLSRNECSRVADSLKAAGIKAVAYHAGLSDQQRVRTQEIWIKGQVKVVCATIAFGMGIDKGDVRYVIHYSMPKSLEGYYQECGRAGRDGKKAECILYYSYNDMHRIRRMIDGDQVVKDVHMDNLYRVVQFCENQTECRRVQLLHYFGETNYDKAECREHQETVCDNCSNTLDYVEKDVNEDAKAFVRTVNELVHQGNSTWQRPRNLRYPLSHFVDIFKGSNNARVVQEGHERCALFARGKDFHRNDAERLARMLVMKDVLGEKLVIGNHENVIGYAVLGSKAMHLLNGRYKLPPFSVRSEKARAQPKPKKKRKGTTSDVGTDDVSSTDTDVPTWNDGGGDYGHSRYWNDNEVQESTRGGKRKRKTTSKRKPRTGVSDDQTGYSSGGYSSSNGLKGLQYSKKRGGGTARQPTKKQNTGLGLMAPPRPISRF</sequence>
<dbReference type="NCBIfam" id="TIGR00614">
    <property type="entry name" value="recQ_fam"/>
    <property type="match status" value="1"/>
</dbReference>
<keyword evidence="13" id="KW-0234">DNA repair</keyword>
<dbReference type="GO" id="GO:0005694">
    <property type="term" value="C:chromosome"/>
    <property type="evidence" value="ECO:0007669"/>
    <property type="project" value="TreeGrafter"/>
</dbReference>
<dbReference type="AlphaFoldDB" id="A0A6P8HQE9"/>
<feature type="compositionally biased region" description="Low complexity" evidence="20">
    <location>
        <begin position="384"/>
        <end position="397"/>
    </location>
</feature>
<evidence type="ECO:0000259" key="21">
    <source>
        <dbReference type="PROSITE" id="PS51192"/>
    </source>
</evidence>
<evidence type="ECO:0000256" key="1">
    <source>
        <dbReference type="ARBA" id="ARBA00001947"/>
    </source>
</evidence>
<keyword evidence="6" id="KW-0547">Nucleotide-binding</keyword>
<dbReference type="InterPro" id="IPR014001">
    <property type="entry name" value="Helicase_ATP-bd"/>
</dbReference>
<organism evidence="23 24">
    <name type="scientific">Actinia tenebrosa</name>
    <name type="common">Australian red waratah sea anemone</name>
    <dbReference type="NCBI Taxonomy" id="6105"/>
    <lineage>
        <taxon>Eukaryota</taxon>
        <taxon>Metazoa</taxon>
        <taxon>Cnidaria</taxon>
        <taxon>Anthozoa</taxon>
        <taxon>Hexacorallia</taxon>
        <taxon>Actiniaria</taxon>
        <taxon>Actiniidae</taxon>
        <taxon>Actinia</taxon>
    </lineage>
</organism>
<dbReference type="InParanoid" id="A0A6P8HQE9"/>
<feature type="region of interest" description="Disordered" evidence="20">
    <location>
        <begin position="442"/>
        <end position="472"/>
    </location>
</feature>
<evidence type="ECO:0000256" key="9">
    <source>
        <dbReference type="ARBA" id="ARBA00022806"/>
    </source>
</evidence>
<feature type="compositionally biased region" description="Basic and acidic residues" evidence="20">
    <location>
        <begin position="216"/>
        <end position="227"/>
    </location>
</feature>
<evidence type="ECO:0000256" key="6">
    <source>
        <dbReference type="ARBA" id="ARBA00022741"/>
    </source>
</evidence>
<dbReference type="PROSITE" id="PS51194">
    <property type="entry name" value="HELICASE_CTER"/>
    <property type="match status" value="1"/>
</dbReference>
<feature type="compositionally biased region" description="Low complexity" evidence="20">
    <location>
        <begin position="1123"/>
        <end position="1138"/>
    </location>
</feature>
<comment type="similarity">
    <text evidence="3">Belongs to the helicase family. RecQ subfamily.</text>
</comment>
<dbReference type="Proteomes" id="UP000515163">
    <property type="component" value="Unplaced"/>
</dbReference>
<feature type="domain" description="Helicase ATP-binding" evidence="21">
    <location>
        <begin position="585"/>
        <end position="764"/>
    </location>
</feature>
<evidence type="ECO:0000256" key="5">
    <source>
        <dbReference type="ARBA" id="ARBA00022723"/>
    </source>
</evidence>
<feature type="compositionally biased region" description="Low complexity" evidence="20">
    <location>
        <begin position="1188"/>
        <end position="1197"/>
    </location>
</feature>
<dbReference type="GO" id="GO:0000724">
    <property type="term" value="P:double-strand break repair via homologous recombination"/>
    <property type="evidence" value="ECO:0007669"/>
    <property type="project" value="TreeGrafter"/>
</dbReference>
<comment type="catalytic activity">
    <reaction evidence="16">
        <text>Couples ATP hydrolysis with the unwinding of duplex DNA by translocating in the 3'-5' direction.</text>
        <dbReference type="EC" id="5.6.2.4"/>
    </reaction>
</comment>
<dbReference type="CDD" id="cd18794">
    <property type="entry name" value="SF2_C_RecQ"/>
    <property type="match status" value="1"/>
</dbReference>
<feature type="compositionally biased region" description="Low complexity" evidence="20">
    <location>
        <begin position="517"/>
        <end position="533"/>
    </location>
</feature>
<dbReference type="KEGG" id="aten:116293967"/>
<dbReference type="InterPro" id="IPR036388">
    <property type="entry name" value="WH-like_DNA-bd_sf"/>
</dbReference>
<keyword evidence="11" id="KW-0067">ATP-binding</keyword>
<keyword evidence="15" id="KW-0539">Nucleus</keyword>
<evidence type="ECO:0000259" key="22">
    <source>
        <dbReference type="PROSITE" id="PS51194"/>
    </source>
</evidence>
<dbReference type="Pfam" id="PF09382">
    <property type="entry name" value="RQC"/>
    <property type="match status" value="1"/>
</dbReference>
<evidence type="ECO:0000313" key="23">
    <source>
        <dbReference type="Proteomes" id="UP000515163"/>
    </source>
</evidence>
<feature type="compositionally biased region" description="Polar residues" evidence="20">
    <location>
        <begin position="458"/>
        <end position="469"/>
    </location>
</feature>
<dbReference type="GO" id="GO:0005634">
    <property type="term" value="C:nucleus"/>
    <property type="evidence" value="ECO:0007669"/>
    <property type="project" value="UniProtKB-SubCell"/>
</dbReference>
<dbReference type="SMART" id="SM00490">
    <property type="entry name" value="HELICc"/>
    <property type="match status" value="1"/>
</dbReference>
<dbReference type="FunFam" id="3.40.50.300:FF:000340">
    <property type="entry name" value="Bloom syndrome, RecQ helicase"/>
    <property type="match status" value="1"/>
</dbReference>
<dbReference type="GO" id="GO:0003677">
    <property type="term" value="F:DNA binding"/>
    <property type="evidence" value="ECO:0007669"/>
    <property type="project" value="UniProtKB-KW"/>
</dbReference>
<dbReference type="EC" id="5.6.2.4" evidence="17"/>
<keyword evidence="14" id="KW-0413">Isomerase</keyword>
<dbReference type="Pfam" id="PF00270">
    <property type="entry name" value="DEAD"/>
    <property type="match status" value="1"/>
</dbReference>